<proteinExistence type="predicted"/>
<evidence type="ECO:0000259" key="3">
    <source>
        <dbReference type="Pfam" id="PF06744"/>
    </source>
</evidence>
<feature type="domain" description="Type VI secretion system IcmF C-terminal" evidence="3">
    <location>
        <begin position="1081"/>
        <end position="1184"/>
    </location>
</feature>
<evidence type="ECO:0000259" key="4">
    <source>
        <dbReference type="Pfam" id="PF06761"/>
    </source>
</evidence>
<dbReference type="InterPro" id="IPR009612">
    <property type="entry name" value="IcmF-rel"/>
</dbReference>
<dbReference type="InterPro" id="IPR027417">
    <property type="entry name" value="P-loop_NTPase"/>
</dbReference>
<feature type="region of interest" description="Disordered" evidence="1">
    <location>
        <begin position="1210"/>
        <end position="1232"/>
    </location>
</feature>
<dbReference type="Pfam" id="PF06761">
    <property type="entry name" value="IcmF-related"/>
    <property type="match status" value="1"/>
</dbReference>
<gene>
    <name evidence="7" type="ORF">MNBD_GAMMA04-1061</name>
</gene>
<feature type="transmembrane region" description="Helical" evidence="2">
    <location>
        <begin position="468"/>
        <end position="491"/>
    </location>
</feature>
<feature type="domain" description="Type VI secretion system component TssM1 N-terminal" evidence="5">
    <location>
        <begin position="221"/>
        <end position="475"/>
    </location>
</feature>
<feature type="compositionally biased region" description="Low complexity" evidence="1">
    <location>
        <begin position="1221"/>
        <end position="1232"/>
    </location>
</feature>
<dbReference type="InterPro" id="IPR010623">
    <property type="entry name" value="IcmF_C"/>
</dbReference>
<keyword evidence="2" id="KW-0472">Membrane</keyword>
<dbReference type="Pfam" id="PF06744">
    <property type="entry name" value="IcmF_C"/>
    <property type="match status" value="1"/>
</dbReference>
<dbReference type="PANTHER" id="PTHR36153:SF5">
    <property type="entry name" value="EXPORTED PROTEIN"/>
    <property type="match status" value="1"/>
</dbReference>
<feature type="transmembrane region" description="Helical" evidence="2">
    <location>
        <begin position="29"/>
        <end position="46"/>
    </location>
</feature>
<dbReference type="AlphaFoldDB" id="A0A3B0WZI1"/>
<dbReference type="Gene3D" id="3.40.50.300">
    <property type="entry name" value="P-loop containing nucleotide triphosphate hydrolases"/>
    <property type="match status" value="1"/>
</dbReference>
<evidence type="ECO:0000256" key="2">
    <source>
        <dbReference type="SAM" id="Phobius"/>
    </source>
</evidence>
<protein>
    <submittedName>
        <fullName evidence="7">IcmF-related protein</fullName>
    </submittedName>
</protein>
<dbReference type="InterPro" id="IPR017731">
    <property type="entry name" value="TssM1-like"/>
</dbReference>
<sequence length="1232" mass="140672">MQFILLLLSKMRYYLRILKPALKHLKNSIPVLVFIGFIALLVGIWWLGPKWEWDETYPLQPLMPRILFTVVLFLIAAVFFVFYSQKRLKASEEARLNDEEKDPITPYIEAQNSRFSDSMLLLKKNLEGHDYIYKLPWFLVIGGKGAGKTSLVNRSGQHFSFTTATKASSKNETGIRRRSDTLDLPYDIDWWMSNEAILIDPDGGLLLQQDSDEKKADLAPKLWQNFIHFLAKTRTRRPLNGVVLVVDLACLVNQKPSDRKAYAGILRARLRELMEGLGTQLPVYIVLSKFDLIKGFDVYFRGIKKSQRDDIFGITFKLEQSNSNQWLDELDNWYNQLLKMLNDHVFDSMSSITVLEDRESLFAFVRQLVGIKEGLQECLADILESDRFSTPAQVRGVYFSSVFQHGIPVNPFLESSARNYKVPLPVSSALPTMQAATYFVKPLFSQIIYPESGLAADNKKVVKQKRTISRIGAVVAGMGAIIMVAGFHFYYKENRVAVEQVLTAVNDYRDDVVDERIDETGRNLLPPLNHIHQASLAFPDYSERLPLISDFGLYQGKTIGLEVEEIYQQFLSKRFLPSIAAGVVEQMNATGYASDEKLMGLRVYRMIEDKDNRRKKVVTEWMEKLWQSRFPENLDVQKQLMVHLDYAMDHVGTDLPEFGRWVRDTQTELLTIPMPDRVYRTLKQNAAIEFSTPLDIRREIGPAFDVIYKHEKERKPNFLPSKTASFQATEANTPGIDHQAYIIDAMLTAPGFKDYFIDQNENVADLAMIDTWVLGMREVLDYSDEDKKELRQKIRELYIADYINTWNQSLKKLDINDFESIAHAVKILDTLSGATTPLQRLLKSIKKNSTIYAIASEKNNDVNTILQKDPNRKAAKEIQKSFAQLTKLLDSKDDNPAYIDEVLKSITSLHNYMEEIQEASNLGQKALSVAYDRFSLKGSDPISILNRVANGLPEPLNRQLAKVSEESWRVILIQALQELERKWDKDVYSFYQQHLQNRYPIISQGKDASLTDFTRFFAPDGILDTFYKEYLSLFMSSNLDVLSTQERQGLQIRADLAQQIEQAKRIQDAYFSNQGALHVPFSIEPIRLSGSQRKSVLNIDGQIISYDHGPAYPVDLLWPNSLQSRAESKLIVVSSTGNTKETRSRGAWSLFRLLDKGYIRPASNNSATLGFGARNRAMLYRIRGSGSNNPLTNNPLADFILPRYLLQQSQPGEELSEDTQSLESASELQSSP</sequence>
<dbReference type="InterPro" id="IPR025743">
    <property type="entry name" value="TssM1_N"/>
</dbReference>
<dbReference type="SUPFAM" id="SSF52540">
    <property type="entry name" value="P-loop containing nucleoside triphosphate hydrolases"/>
    <property type="match status" value="1"/>
</dbReference>
<feature type="domain" description="IcmF-related" evidence="4">
    <location>
        <begin position="525"/>
        <end position="849"/>
    </location>
</feature>
<keyword evidence="2" id="KW-1133">Transmembrane helix</keyword>
<evidence type="ECO:0000259" key="6">
    <source>
        <dbReference type="Pfam" id="PF21070"/>
    </source>
</evidence>
<accession>A0A3B0WZI1</accession>
<dbReference type="PANTHER" id="PTHR36153">
    <property type="entry name" value="INNER MEMBRANE PROTEIN-RELATED"/>
    <property type="match status" value="1"/>
</dbReference>
<evidence type="ECO:0000313" key="7">
    <source>
        <dbReference type="EMBL" id="VAW49014.1"/>
    </source>
</evidence>
<evidence type="ECO:0000259" key="5">
    <source>
        <dbReference type="Pfam" id="PF14331"/>
    </source>
</evidence>
<feature type="domain" description="Type VI secretion system component TssM1 helical" evidence="6">
    <location>
        <begin position="977"/>
        <end position="1073"/>
    </location>
</feature>
<dbReference type="Pfam" id="PF21070">
    <property type="entry name" value="IcmF_helical"/>
    <property type="match status" value="1"/>
</dbReference>
<dbReference type="Pfam" id="PF14331">
    <property type="entry name" value="IcmF-related_N"/>
    <property type="match status" value="1"/>
</dbReference>
<feature type="transmembrane region" description="Helical" evidence="2">
    <location>
        <begin position="66"/>
        <end position="83"/>
    </location>
</feature>
<organism evidence="7">
    <name type="scientific">hydrothermal vent metagenome</name>
    <dbReference type="NCBI Taxonomy" id="652676"/>
    <lineage>
        <taxon>unclassified sequences</taxon>
        <taxon>metagenomes</taxon>
        <taxon>ecological metagenomes</taxon>
    </lineage>
</organism>
<dbReference type="InterPro" id="IPR048677">
    <property type="entry name" value="TssM1_hel"/>
</dbReference>
<keyword evidence="2" id="KW-0812">Transmembrane</keyword>
<dbReference type="NCBIfam" id="TIGR03348">
    <property type="entry name" value="VI_IcmF"/>
    <property type="match status" value="1"/>
</dbReference>
<dbReference type="EMBL" id="UOFB01000315">
    <property type="protein sequence ID" value="VAW49014.1"/>
    <property type="molecule type" value="Genomic_DNA"/>
</dbReference>
<name>A0A3B0WZI1_9ZZZZ</name>
<evidence type="ECO:0000256" key="1">
    <source>
        <dbReference type="SAM" id="MobiDB-lite"/>
    </source>
</evidence>
<reference evidence="7" key="1">
    <citation type="submission" date="2018-06" db="EMBL/GenBank/DDBJ databases">
        <authorList>
            <person name="Zhirakovskaya E."/>
        </authorList>
    </citation>
    <scope>NUCLEOTIDE SEQUENCE</scope>
</reference>
<dbReference type="InterPro" id="IPR053156">
    <property type="entry name" value="T6SS_TssM-like"/>
</dbReference>